<protein>
    <submittedName>
        <fullName evidence="1">Uncharacterized protein</fullName>
    </submittedName>
</protein>
<gene>
    <name evidence="1" type="ORF">E2C01_028193</name>
</gene>
<dbReference type="EMBL" id="VSRR010003132">
    <property type="protein sequence ID" value="MPC34792.1"/>
    <property type="molecule type" value="Genomic_DNA"/>
</dbReference>
<name>A0A5B7EKP7_PORTR</name>
<comment type="caution">
    <text evidence="1">The sequence shown here is derived from an EMBL/GenBank/DDBJ whole genome shotgun (WGS) entry which is preliminary data.</text>
</comment>
<sequence>MGIVEARSSPWCWLSGLGDGGRCSSPGMVGEASRGWRLEAPRSSMLGSAWPRGQVCRRRDGVT</sequence>
<reference evidence="1 2" key="1">
    <citation type="submission" date="2019-05" db="EMBL/GenBank/DDBJ databases">
        <title>Another draft genome of Portunus trituberculatus and its Hox gene families provides insights of decapod evolution.</title>
        <authorList>
            <person name="Jeong J.-H."/>
            <person name="Song I."/>
            <person name="Kim S."/>
            <person name="Choi T."/>
            <person name="Kim D."/>
            <person name="Ryu S."/>
            <person name="Kim W."/>
        </authorList>
    </citation>
    <scope>NUCLEOTIDE SEQUENCE [LARGE SCALE GENOMIC DNA]</scope>
    <source>
        <tissue evidence="1">Muscle</tissue>
    </source>
</reference>
<accession>A0A5B7EKP7</accession>
<organism evidence="1 2">
    <name type="scientific">Portunus trituberculatus</name>
    <name type="common">Swimming crab</name>
    <name type="synonym">Neptunus trituberculatus</name>
    <dbReference type="NCBI Taxonomy" id="210409"/>
    <lineage>
        <taxon>Eukaryota</taxon>
        <taxon>Metazoa</taxon>
        <taxon>Ecdysozoa</taxon>
        <taxon>Arthropoda</taxon>
        <taxon>Crustacea</taxon>
        <taxon>Multicrustacea</taxon>
        <taxon>Malacostraca</taxon>
        <taxon>Eumalacostraca</taxon>
        <taxon>Eucarida</taxon>
        <taxon>Decapoda</taxon>
        <taxon>Pleocyemata</taxon>
        <taxon>Brachyura</taxon>
        <taxon>Eubrachyura</taxon>
        <taxon>Portunoidea</taxon>
        <taxon>Portunidae</taxon>
        <taxon>Portuninae</taxon>
        <taxon>Portunus</taxon>
    </lineage>
</organism>
<dbReference type="Proteomes" id="UP000324222">
    <property type="component" value="Unassembled WGS sequence"/>
</dbReference>
<dbReference type="AlphaFoldDB" id="A0A5B7EKP7"/>
<evidence type="ECO:0000313" key="2">
    <source>
        <dbReference type="Proteomes" id="UP000324222"/>
    </source>
</evidence>
<proteinExistence type="predicted"/>
<evidence type="ECO:0000313" key="1">
    <source>
        <dbReference type="EMBL" id="MPC34792.1"/>
    </source>
</evidence>
<keyword evidence="2" id="KW-1185">Reference proteome</keyword>